<proteinExistence type="inferred from homology"/>
<dbReference type="PIRSF" id="PIRSF000774">
    <property type="entry name" value="RpoN"/>
    <property type="match status" value="1"/>
</dbReference>
<dbReference type="InterPro" id="IPR038709">
    <property type="entry name" value="RpoN_core-bd_sf"/>
</dbReference>
<keyword evidence="7" id="KW-0238">DNA-binding</keyword>
<name>A0A229NWK1_9BACL</name>
<evidence type="ECO:0000256" key="5">
    <source>
        <dbReference type="ARBA" id="ARBA00023015"/>
    </source>
</evidence>
<dbReference type="GO" id="GO:0001216">
    <property type="term" value="F:DNA-binding transcription activator activity"/>
    <property type="evidence" value="ECO:0007669"/>
    <property type="project" value="InterPro"/>
</dbReference>
<dbReference type="AlphaFoldDB" id="A0A229NWK1"/>
<dbReference type="PROSITE" id="PS00717">
    <property type="entry name" value="SIGMA54_1"/>
    <property type="match status" value="1"/>
</dbReference>
<keyword evidence="4" id="KW-0548">Nucleotidyltransferase</keyword>
<dbReference type="Pfam" id="PF00309">
    <property type="entry name" value="Sigma54_AID"/>
    <property type="match status" value="1"/>
</dbReference>
<dbReference type="OrthoDB" id="9814402at2"/>
<evidence type="ECO:0000259" key="11">
    <source>
        <dbReference type="Pfam" id="PF04963"/>
    </source>
</evidence>
<evidence type="ECO:0000256" key="6">
    <source>
        <dbReference type="ARBA" id="ARBA00023082"/>
    </source>
</evidence>
<dbReference type="Gene3D" id="1.10.10.60">
    <property type="entry name" value="Homeodomain-like"/>
    <property type="match status" value="1"/>
</dbReference>
<dbReference type="GO" id="GO:0016987">
    <property type="term" value="F:sigma factor activity"/>
    <property type="evidence" value="ECO:0007669"/>
    <property type="project" value="UniProtKB-KW"/>
</dbReference>
<dbReference type="Gene3D" id="1.10.10.1330">
    <property type="entry name" value="RNA polymerase sigma-54 factor, core-binding domain"/>
    <property type="match status" value="1"/>
</dbReference>
<dbReference type="GO" id="GO:0003677">
    <property type="term" value="F:DNA binding"/>
    <property type="evidence" value="ECO:0007669"/>
    <property type="project" value="UniProtKB-KW"/>
</dbReference>
<dbReference type="GO" id="GO:0016779">
    <property type="term" value="F:nucleotidyltransferase activity"/>
    <property type="evidence" value="ECO:0007669"/>
    <property type="project" value="UniProtKB-KW"/>
</dbReference>
<comment type="caution">
    <text evidence="12">The sequence shown here is derived from an EMBL/GenBank/DDBJ whole genome shotgun (WGS) entry which is preliminary data.</text>
</comment>
<evidence type="ECO:0000259" key="10">
    <source>
        <dbReference type="Pfam" id="PF04552"/>
    </source>
</evidence>
<accession>A0A229NWK1</accession>
<dbReference type="PANTHER" id="PTHR32248:SF4">
    <property type="entry name" value="RNA POLYMERASE SIGMA-54 FACTOR"/>
    <property type="match status" value="1"/>
</dbReference>
<evidence type="ECO:0000256" key="2">
    <source>
        <dbReference type="ARBA" id="ARBA00022478"/>
    </source>
</evidence>
<sequence length="489" mass="53938">MNVPALQQHGLLRQEQRQRLALTQEMRQSLHLLSLPAIELGRCVQELAADNPLLEYREAPALRGLGGRRFASAWNAPDPLDRAPAEPQTLEAELLGQLRLLGPPAPLRRAAGYLAGNLDESGYLALSLEEAAQQLGITAELAAEALRLLQSLQPAGIGARDLRECLLLQLDREPEPAPGAREQRECLPPQPQPDRDPQPASGAREQRKCLPQQLVRKLQPASGARELADRWLPQLAERKWDEISEGTGMSRDELEAARLHLRGLDPRPGLRLSSVRTESIIADARVGLTADSELSVELNTTWEPRLSLAGSDSFLVGIRREHEAYAYIESCRRSARSLLNSLATRRQTLRKVVEAIFIEQQAFLQVGWSGLRPLTMANIALLLGVHESTVSRAVADKYVRTPHGVFRLKAFFSATLGRGGSEEVSAVAARQQLAALIAAESRSRPLSDQQLAKRLSEEGVPLSRRTVAKYRDELRIPCSTARRDADARA</sequence>
<comment type="similarity">
    <text evidence="1">Belongs to the sigma-54 factor family.</text>
</comment>
<evidence type="ECO:0000256" key="9">
    <source>
        <dbReference type="SAM" id="MobiDB-lite"/>
    </source>
</evidence>
<keyword evidence="8" id="KW-0804">Transcription</keyword>
<dbReference type="EMBL" id="NMUQ01000002">
    <property type="protein sequence ID" value="OXM14326.1"/>
    <property type="molecule type" value="Genomic_DNA"/>
</dbReference>
<evidence type="ECO:0000313" key="12">
    <source>
        <dbReference type="EMBL" id="OXM14326.1"/>
    </source>
</evidence>
<evidence type="ECO:0000256" key="7">
    <source>
        <dbReference type="ARBA" id="ARBA00023125"/>
    </source>
</evidence>
<organism evidence="12 13">
    <name type="scientific">Paenibacillus herberti</name>
    <dbReference type="NCBI Taxonomy" id="1619309"/>
    <lineage>
        <taxon>Bacteria</taxon>
        <taxon>Bacillati</taxon>
        <taxon>Bacillota</taxon>
        <taxon>Bacilli</taxon>
        <taxon>Bacillales</taxon>
        <taxon>Paenibacillaceae</taxon>
        <taxon>Paenibacillus</taxon>
    </lineage>
</organism>
<evidence type="ECO:0000256" key="8">
    <source>
        <dbReference type="ARBA" id="ARBA00023163"/>
    </source>
</evidence>
<evidence type="ECO:0000256" key="1">
    <source>
        <dbReference type="ARBA" id="ARBA00008798"/>
    </source>
</evidence>
<evidence type="ECO:0000256" key="4">
    <source>
        <dbReference type="ARBA" id="ARBA00022695"/>
    </source>
</evidence>
<dbReference type="GO" id="GO:0006352">
    <property type="term" value="P:DNA-templated transcription initiation"/>
    <property type="evidence" value="ECO:0007669"/>
    <property type="project" value="InterPro"/>
</dbReference>
<protein>
    <submittedName>
        <fullName evidence="12">RNA polymerase sigma-54 factor</fullName>
    </submittedName>
</protein>
<dbReference type="InterPro" id="IPR000394">
    <property type="entry name" value="RNA_pol_sigma_54"/>
</dbReference>
<evidence type="ECO:0000256" key="3">
    <source>
        <dbReference type="ARBA" id="ARBA00022679"/>
    </source>
</evidence>
<dbReference type="PANTHER" id="PTHR32248">
    <property type="entry name" value="RNA POLYMERASE SIGMA-54 FACTOR"/>
    <property type="match status" value="1"/>
</dbReference>
<dbReference type="RefSeq" id="WP_089525150.1">
    <property type="nucleotide sequence ID" value="NZ_NMUQ01000002.1"/>
</dbReference>
<dbReference type="InterPro" id="IPR007046">
    <property type="entry name" value="RNA_pol_sigma_54_core-bd"/>
</dbReference>
<feature type="domain" description="RNA polymerase sigma factor 54 core-binding" evidence="11">
    <location>
        <begin position="84"/>
        <end position="308"/>
    </location>
</feature>
<dbReference type="PROSITE" id="PS50044">
    <property type="entry name" value="SIGMA54_3"/>
    <property type="match status" value="1"/>
</dbReference>
<keyword evidence="5" id="KW-0805">Transcription regulation</keyword>
<feature type="region of interest" description="Disordered" evidence="9">
    <location>
        <begin position="174"/>
        <end position="210"/>
    </location>
</feature>
<dbReference type="PROSITE" id="PS00718">
    <property type="entry name" value="SIGMA54_2"/>
    <property type="match status" value="1"/>
</dbReference>
<dbReference type="InterPro" id="IPR007634">
    <property type="entry name" value="RNA_pol_sigma_54_DNA-bd"/>
</dbReference>
<keyword evidence="3" id="KW-0808">Transferase</keyword>
<feature type="domain" description="RNA polymerase sigma factor 54 DNA-binding" evidence="10">
    <location>
        <begin position="326"/>
        <end position="483"/>
    </location>
</feature>
<dbReference type="GO" id="GO:0000428">
    <property type="term" value="C:DNA-directed RNA polymerase complex"/>
    <property type="evidence" value="ECO:0007669"/>
    <property type="project" value="UniProtKB-KW"/>
</dbReference>
<gene>
    <name evidence="12" type="ORF">CGZ75_15345</name>
</gene>
<dbReference type="Proteomes" id="UP000215145">
    <property type="component" value="Unassembled WGS sequence"/>
</dbReference>
<feature type="compositionally biased region" description="Basic and acidic residues" evidence="9">
    <location>
        <begin position="174"/>
        <end position="185"/>
    </location>
</feature>
<keyword evidence="6" id="KW-0731">Sigma factor</keyword>
<dbReference type="Pfam" id="PF04963">
    <property type="entry name" value="Sigma54_CBD"/>
    <property type="match status" value="1"/>
</dbReference>
<evidence type="ECO:0000313" key="13">
    <source>
        <dbReference type="Proteomes" id="UP000215145"/>
    </source>
</evidence>
<keyword evidence="13" id="KW-1185">Reference proteome</keyword>
<dbReference type="PRINTS" id="PR00045">
    <property type="entry name" value="SIGMA54FCT"/>
</dbReference>
<dbReference type="Pfam" id="PF04552">
    <property type="entry name" value="Sigma54_DBD"/>
    <property type="match status" value="1"/>
</dbReference>
<reference evidence="12 13" key="1">
    <citation type="submission" date="2017-07" db="EMBL/GenBank/DDBJ databases">
        <title>Paenibacillus herberti R33 genome sequencing and assembly.</title>
        <authorList>
            <person name="Su W."/>
        </authorList>
    </citation>
    <scope>NUCLEOTIDE SEQUENCE [LARGE SCALE GENOMIC DNA]</scope>
    <source>
        <strain evidence="12 13">R33</strain>
    </source>
</reference>
<keyword evidence="2" id="KW-0240">DNA-directed RNA polymerase</keyword>